<keyword evidence="1" id="KW-0472">Membrane</keyword>
<dbReference type="EMBL" id="BMZB01000002">
    <property type="protein sequence ID" value="GGZ33361.1"/>
    <property type="molecule type" value="Genomic_DNA"/>
</dbReference>
<evidence type="ECO:0000256" key="1">
    <source>
        <dbReference type="SAM" id="Phobius"/>
    </source>
</evidence>
<reference evidence="2" key="2">
    <citation type="submission" date="2020-09" db="EMBL/GenBank/DDBJ databases">
        <authorList>
            <person name="Sun Q."/>
            <person name="Kim S."/>
        </authorList>
    </citation>
    <scope>NUCLEOTIDE SEQUENCE</scope>
    <source>
        <strain evidence="2">KCTC 32296</strain>
    </source>
</reference>
<protein>
    <recommendedName>
        <fullName evidence="4">PH domain-containing protein</fullName>
    </recommendedName>
</protein>
<keyword evidence="1" id="KW-1133">Transmembrane helix</keyword>
<reference evidence="2" key="1">
    <citation type="journal article" date="2014" name="Int. J. Syst. Evol. Microbiol.">
        <title>Complete genome sequence of Corynebacterium casei LMG S-19264T (=DSM 44701T), isolated from a smear-ripened cheese.</title>
        <authorList>
            <consortium name="US DOE Joint Genome Institute (JGI-PGF)"/>
            <person name="Walter F."/>
            <person name="Albersmeier A."/>
            <person name="Kalinowski J."/>
            <person name="Ruckert C."/>
        </authorList>
    </citation>
    <scope>NUCLEOTIDE SEQUENCE</scope>
    <source>
        <strain evidence="2">KCTC 32296</strain>
    </source>
</reference>
<dbReference type="Proteomes" id="UP000662572">
    <property type="component" value="Unassembled WGS sequence"/>
</dbReference>
<name>A0A918Q473_9CAUL</name>
<organism evidence="2 3">
    <name type="scientific">Asticcacaulis endophyticus</name>
    <dbReference type="NCBI Taxonomy" id="1395890"/>
    <lineage>
        <taxon>Bacteria</taxon>
        <taxon>Pseudomonadati</taxon>
        <taxon>Pseudomonadota</taxon>
        <taxon>Alphaproteobacteria</taxon>
        <taxon>Caulobacterales</taxon>
        <taxon>Caulobacteraceae</taxon>
        <taxon>Asticcacaulis</taxon>
    </lineage>
</organism>
<evidence type="ECO:0000313" key="3">
    <source>
        <dbReference type="Proteomes" id="UP000662572"/>
    </source>
</evidence>
<dbReference type="AlphaFoldDB" id="A0A918Q473"/>
<feature type="transmembrane region" description="Helical" evidence="1">
    <location>
        <begin position="12"/>
        <end position="34"/>
    </location>
</feature>
<sequence>MTEPLHTYRFGIIVKTGLFVAAMLQIVAGVLLMANGYMAGDSVLTQFSGIVLGMIPVSIALFVVPVLWRCELRVFEDRLEYQGVLLDIAIPRKDIVVAAAAPRPGFGMFDVSLEMMNGPFRRLHLAIMARNEDRLMNWFQSAKA</sequence>
<dbReference type="RefSeq" id="WP_189486271.1">
    <property type="nucleotide sequence ID" value="NZ_BMZB01000002.1"/>
</dbReference>
<accession>A0A918Q473</accession>
<keyword evidence="1" id="KW-0812">Transmembrane</keyword>
<feature type="transmembrane region" description="Helical" evidence="1">
    <location>
        <begin position="46"/>
        <end position="68"/>
    </location>
</feature>
<comment type="caution">
    <text evidence="2">The sequence shown here is derived from an EMBL/GenBank/DDBJ whole genome shotgun (WGS) entry which is preliminary data.</text>
</comment>
<keyword evidence="3" id="KW-1185">Reference proteome</keyword>
<evidence type="ECO:0008006" key="4">
    <source>
        <dbReference type="Google" id="ProtNLM"/>
    </source>
</evidence>
<gene>
    <name evidence="2" type="ORF">GCM10011273_19580</name>
</gene>
<evidence type="ECO:0000313" key="2">
    <source>
        <dbReference type="EMBL" id="GGZ33361.1"/>
    </source>
</evidence>
<proteinExistence type="predicted"/>